<gene>
    <name evidence="1" type="ORF">MYCGRDRAFT_110580</name>
</gene>
<evidence type="ECO:0000313" key="2">
    <source>
        <dbReference type="Proteomes" id="UP000008062"/>
    </source>
</evidence>
<dbReference type="eggNOG" id="ENOG502S4P6">
    <property type="taxonomic scope" value="Eukaryota"/>
</dbReference>
<dbReference type="OrthoDB" id="4505556at2759"/>
<dbReference type="KEGG" id="ztr:MYCGRDRAFT_110580"/>
<dbReference type="AlphaFoldDB" id="F9XIR5"/>
<dbReference type="STRING" id="336722.F9XIR5"/>
<dbReference type="Proteomes" id="UP000008062">
    <property type="component" value="Chromosome 8"/>
</dbReference>
<dbReference type="VEuPathDB" id="FungiDB:ZTRI_8.614"/>
<protein>
    <submittedName>
        <fullName evidence="1">Uncharacterized protein</fullName>
    </submittedName>
</protein>
<dbReference type="HOGENOM" id="CLU_024752_0_0_1"/>
<reference evidence="1 2" key="1">
    <citation type="journal article" date="2011" name="PLoS Genet.">
        <title>Finished genome of the fungal wheat pathogen Mycosphaerella graminicola reveals dispensome structure, chromosome plasticity, and stealth pathogenesis.</title>
        <authorList>
            <person name="Goodwin S.B."/>
            <person name="Ben M'barek S."/>
            <person name="Dhillon B."/>
            <person name="Wittenberg A.H.J."/>
            <person name="Crane C.F."/>
            <person name="Hane J.K."/>
            <person name="Foster A.J."/>
            <person name="Van der Lee T.A.J."/>
            <person name="Grimwood J."/>
            <person name="Aerts A."/>
            <person name="Antoniw J."/>
            <person name="Bailey A."/>
            <person name="Bluhm B."/>
            <person name="Bowler J."/>
            <person name="Bristow J."/>
            <person name="van der Burgt A."/>
            <person name="Canto-Canche B."/>
            <person name="Churchill A.C.L."/>
            <person name="Conde-Ferraez L."/>
            <person name="Cools H.J."/>
            <person name="Coutinho P.M."/>
            <person name="Csukai M."/>
            <person name="Dehal P."/>
            <person name="De Wit P."/>
            <person name="Donzelli B."/>
            <person name="van de Geest H.C."/>
            <person name="van Ham R.C.H.J."/>
            <person name="Hammond-Kosack K.E."/>
            <person name="Henrissat B."/>
            <person name="Kilian A."/>
            <person name="Kobayashi A.K."/>
            <person name="Koopmann E."/>
            <person name="Kourmpetis Y."/>
            <person name="Kuzniar A."/>
            <person name="Lindquist E."/>
            <person name="Lombard V."/>
            <person name="Maliepaard C."/>
            <person name="Martins N."/>
            <person name="Mehrabi R."/>
            <person name="Nap J.P.H."/>
            <person name="Ponomarenko A."/>
            <person name="Rudd J.J."/>
            <person name="Salamov A."/>
            <person name="Schmutz J."/>
            <person name="Schouten H.J."/>
            <person name="Shapiro H."/>
            <person name="Stergiopoulos I."/>
            <person name="Torriani S.F.F."/>
            <person name="Tu H."/>
            <person name="de Vries R.P."/>
            <person name="Waalwijk C."/>
            <person name="Ware S.B."/>
            <person name="Wiebenga A."/>
            <person name="Zwiers L.-H."/>
            <person name="Oliver R.P."/>
            <person name="Grigoriev I.V."/>
            <person name="Kema G.H.J."/>
        </authorList>
    </citation>
    <scope>NUCLEOTIDE SEQUENCE [LARGE SCALE GENOMIC DNA]</scope>
    <source>
        <strain evidence="2">CBS 115943 / IPO323</strain>
    </source>
</reference>
<dbReference type="InParanoid" id="F9XIR5"/>
<organism evidence="1 2">
    <name type="scientific">Zymoseptoria tritici (strain CBS 115943 / IPO323)</name>
    <name type="common">Speckled leaf blotch fungus</name>
    <name type="synonym">Septoria tritici</name>
    <dbReference type="NCBI Taxonomy" id="336722"/>
    <lineage>
        <taxon>Eukaryota</taxon>
        <taxon>Fungi</taxon>
        <taxon>Dikarya</taxon>
        <taxon>Ascomycota</taxon>
        <taxon>Pezizomycotina</taxon>
        <taxon>Dothideomycetes</taxon>
        <taxon>Dothideomycetidae</taxon>
        <taxon>Mycosphaerellales</taxon>
        <taxon>Mycosphaerellaceae</taxon>
        <taxon>Zymoseptoria</taxon>
    </lineage>
</organism>
<keyword evidence="2" id="KW-1185">Reference proteome</keyword>
<sequence>MASAAGDNIMSGINISKEITCQIVDNLMGPRPDSRYNWPVEALADISSTVRQDLAHARLINKAFCDCVTPLLFRDIKAYFPYPSPELKPSVWAKDILKLSSSRVAGHVKRLEIGFLSWPRTTDPPEFFLEEVLLEALYAIPALVSACRGLRILKIEGSPRDRDDAPVLSQLHRRMFNQCIDQVFRILSQGNDYTGPKAILMSLPLAHDYGQRYSRSLEFHSGTYTNPLTQVLESIHRLEVTISDVTGSGGQRYWPRSESAGHARHPNIRHQSELWEFIGLAKQLRVLTIQCSHVLNFDNFPVDGLQHLRELGLIRVSMSETQWSKLLDRTRSSLKAMELTLVDLTSGTWESCLLQLCTMSHLDHFFIDSCGYTANGASSQHALGLLPAPDEQTNIETMHFTDENALGHVQRHVNAVRQAAGMDLYDETYYRYLSSRSLEEEGRLRIS</sequence>
<dbReference type="RefSeq" id="XP_003850142.1">
    <property type="nucleotide sequence ID" value="XM_003850094.1"/>
</dbReference>
<proteinExistence type="predicted"/>
<name>F9XIR5_ZYMTI</name>
<dbReference type="EMBL" id="CM001203">
    <property type="protein sequence ID" value="EGP85118.1"/>
    <property type="molecule type" value="Genomic_DNA"/>
</dbReference>
<dbReference type="OMA" id="CKDHLKH"/>
<accession>F9XIR5</accession>
<dbReference type="GeneID" id="13394418"/>
<evidence type="ECO:0000313" key="1">
    <source>
        <dbReference type="EMBL" id="EGP85118.1"/>
    </source>
</evidence>